<dbReference type="InterPro" id="IPR002941">
    <property type="entry name" value="DNA_methylase_N4/N6"/>
</dbReference>
<dbReference type="PROSITE" id="PS00093">
    <property type="entry name" value="N4_MTASE"/>
    <property type="match status" value="1"/>
</dbReference>
<keyword evidence="2 11" id="KW-0489">Methyltransferase</keyword>
<reference evidence="10 13" key="2">
    <citation type="journal article" date="2020" name="Vet. Res.">
        <title>Phylogenomic analysis of Mycoplasma bovis from Belgian veal, dairy and beef herds.</title>
        <authorList>
            <person name="Bokma J."/>
            <person name="Vereecke N."/>
            <person name="De Bleecker K."/>
            <person name="Callens J."/>
            <person name="Ribbens S."/>
            <person name="Nauwynck H."/>
            <person name="Haesebrouck F."/>
            <person name="Theuns S."/>
            <person name="Boyen F."/>
            <person name="Pardon B."/>
        </authorList>
    </citation>
    <scope>NUCLEOTIDE SEQUENCE [LARGE SCALE GENOMIC DNA]</scope>
    <source>
        <strain evidence="10 13">Mb222</strain>
    </source>
</reference>
<evidence type="ECO:0000256" key="6">
    <source>
        <dbReference type="ARBA" id="ARBA00023125"/>
    </source>
</evidence>
<dbReference type="REBASE" id="227250">
    <property type="entry name" value="M.Mbo4278ORF513P"/>
</dbReference>
<dbReference type="RefSeq" id="WP_013456269.1">
    <property type="nucleotide sequence ID" value="NZ_CP022586.1"/>
</dbReference>
<protein>
    <recommendedName>
        <fullName evidence="8">Methyltransferase</fullName>
        <ecNumber evidence="8">2.1.1.-</ecNumber>
    </recommendedName>
</protein>
<dbReference type="GO" id="GO:0032259">
    <property type="term" value="P:methylation"/>
    <property type="evidence" value="ECO:0007669"/>
    <property type="project" value="UniProtKB-KW"/>
</dbReference>
<comment type="catalytic activity">
    <reaction evidence="7">
        <text>a 2'-deoxycytidine in DNA + S-adenosyl-L-methionine = an N(4)-methyl-2'-deoxycytidine in DNA + S-adenosyl-L-homocysteine + H(+)</text>
        <dbReference type="Rhea" id="RHEA:16857"/>
        <dbReference type="Rhea" id="RHEA-COMP:11369"/>
        <dbReference type="Rhea" id="RHEA-COMP:13674"/>
        <dbReference type="ChEBI" id="CHEBI:15378"/>
        <dbReference type="ChEBI" id="CHEBI:57856"/>
        <dbReference type="ChEBI" id="CHEBI:59789"/>
        <dbReference type="ChEBI" id="CHEBI:85452"/>
        <dbReference type="ChEBI" id="CHEBI:137933"/>
        <dbReference type="EC" id="2.1.1.113"/>
    </reaction>
</comment>
<dbReference type="EMBL" id="CP058496">
    <property type="protein sequence ID" value="QQH49987.1"/>
    <property type="molecule type" value="Genomic_DNA"/>
</dbReference>
<keyword evidence="5" id="KW-0680">Restriction system</keyword>
<evidence type="ECO:0000313" key="12">
    <source>
        <dbReference type="Proteomes" id="UP000233776"/>
    </source>
</evidence>
<evidence type="ECO:0000256" key="5">
    <source>
        <dbReference type="ARBA" id="ARBA00022747"/>
    </source>
</evidence>
<proteinExistence type="inferred from homology"/>
<dbReference type="REBASE" id="478951">
    <property type="entry name" value="M.Mbo268ORF1690P"/>
</dbReference>
<dbReference type="Proteomes" id="UP000596039">
    <property type="component" value="Chromosome"/>
</dbReference>
<dbReference type="InterPro" id="IPR001091">
    <property type="entry name" value="RM_Methyltransferase"/>
</dbReference>
<evidence type="ECO:0000256" key="1">
    <source>
        <dbReference type="ARBA" id="ARBA00010203"/>
    </source>
</evidence>
<dbReference type="REBASE" id="478818">
    <property type="entry name" value="M.Mbo169ORF1745P"/>
</dbReference>
<evidence type="ECO:0000313" key="11">
    <source>
        <dbReference type="EMBL" id="SBO46285.1"/>
    </source>
</evidence>
<dbReference type="EMBL" id="LT578453">
    <property type="protein sequence ID" value="SBO46285.1"/>
    <property type="molecule type" value="Genomic_DNA"/>
</dbReference>
<dbReference type="GO" id="GO:0009307">
    <property type="term" value="P:DNA restriction-modification system"/>
    <property type="evidence" value="ECO:0007669"/>
    <property type="project" value="UniProtKB-KW"/>
</dbReference>
<name>A0A2N8U2U6_MYCBV</name>
<dbReference type="REBASE" id="478949">
    <property type="entry name" value="M.Mbo216ORF1755P"/>
</dbReference>
<keyword evidence="13" id="KW-1185">Reference proteome</keyword>
<sequence>MHTKHTILNIDALKMNSHIDDESVDLVITSPPYPMIKMWDEIFEINENEIKTEADVNSAFLKATQFLNNIWEKVDKSIKPGGIVCINIGDATRNLGGNFRLFSNSGQVINFFIKKGYLQLPSIIWRKQTNAPNKFMGSGMLPAGAYATLEHEWILIFRKGITKREFKNAKDKSLRNESAFFWEERNVWFSDLWDFKGIKQKNDIKNSRDRTAAYPIELPYRLISMFSVKNDIVFDPFLGTGTTTLASMLLQRNSIGVEIDKSLCNHFKEYLVKNDVKLVDNFNDKISKRISSHTEFVKKRVNEGKLLKHYNSILGTEVMTSQEKFISFNKVSSINKIDDKTFEVIYKTLQSE</sequence>
<dbReference type="InterPro" id="IPR017985">
    <property type="entry name" value="MeTrfase_CN4_CS"/>
</dbReference>
<evidence type="ECO:0000256" key="7">
    <source>
        <dbReference type="ARBA" id="ARBA00049120"/>
    </source>
</evidence>
<dbReference type="REBASE" id="478975">
    <property type="entry name" value="M.Mbo147ORF1750P"/>
</dbReference>
<evidence type="ECO:0000259" key="9">
    <source>
        <dbReference type="Pfam" id="PF01555"/>
    </source>
</evidence>
<evidence type="ECO:0000256" key="3">
    <source>
        <dbReference type="ARBA" id="ARBA00022679"/>
    </source>
</evidence>
<accession>A0A2N8U2U6</accession>
<comment type="similarity">
    <text evidence="1">Belongs to the N(4)/N(6)-methyltransferase family. N(4) subfamily.</text>
</comment>
<evidence type="ECO:0000313" key="10">
    <source>
        <dbReference type="EMBL" id="QQH49987.1"/>
    </source>
</evidence>
<dbReference type="GO" id="GO:0003677">
    <property type="term" value="F:DNA binding"/>
    <property type="evidence" value="ECO:0007669"/>
    <property type="project" value="UniProtKB-KW"/>
</dbReference>
<dbReference type="EC" id="2.1.1.-" evidence="8"/>
<dbReference type="GO" id="GO:0015667">
    <property type="term" value="F:site-specific DNA-methyltransferase (cytosine-N4-specific) activity"/>
    <property type="evidence" value="ECO:0007669"/>
    <property type="project" value="UniProtKB-EC"/>
</dbReference>
<dbReference type="REBASE" id="479079">
    <property type="entry name" value="M.MboTO19ORF1730P"/>
</dbReference>
<feature type="domain" description="DNA methylase N-4/N-6" evidence="9">
    <location>
        <begin position="24"/>
        <end position="268"/>
    </location>
</feature>
<keyword evidence="3 11" id="KW-0808">Transferase</keyword>
<dbReference type="PRINTS" id="PR00508">
    <property type="entry name" value="S21N4MTFRASE"/>
</dbReference>
<keyword evidence="6" id="KW-0238">DNA-binding</keyword>
<reference evidence="11 12" key="1">
    <citation type="submission" date="2016-06" db="EMBL/GenBank/DDBJ databases">
        <authorList>
            <person name="Kjaerup R.B."/>
            <person name="Dalgaard T.S."/>
            <person name="Juul-Madsen H.R."/>
        </authorList>
    </citation>
    <scope>NUCLEOTIDE SEQUENCE [LARGE SCALE GENOMIC DNA]</scope>
    <source>
        <strain evidence="11">JF4278</strain>
    </source>
</reference>
<dbReference type="InterPro" id="IPR029063">
    <property type="entry name" value="SAM-dependent_MTases_sf"/>
</dbReference>
<dbReference type="REBASE" id="479021">
    <property type="entry name" value="M.Mbo222ORF1610P"/>
</dbReference>
<gene>
    <name evidence="10" type="ORF">HYD69_01610</name>
    <name evidence="11" type="ORF">MBOVJF4278_00513</name>
</gene>
<dbReference type="GeneID" id="31507720"/>
<dbReference type="GO" id="GO:0008170">
    <property type="term" value="F:N-methyltransferase activity"/>
    <property type="evidence" value="ECO:0007669"/>
    <property type="project" value="InterPro"/>
</dbReference>
<dbReference type="REBASE" id="479037">
    <property type="entry name" value="M.Mbo274ORF1655P"/>
</dbReference>
<dbReference type="Gene3D" id="3.40.50.150">
    <property type="entry name" value="Vaccinia Virus protein VP39"/>
    <property type="match status" value="1"/>
</dbReference>
<keyword evidence="4" id="KW-0949">S-adenosyl-L-methionine</keyword>
<dbReference type="SUPFAM" id="SSF53335">
    <property type="entry name" value="S-adenosyl-L-methionine-dependent methyltransferases"/>
    <property type="match status" value="1"/>
</dbReference>
<dbReference type="REBASE" id="410336">
    <property type="entry name" value="M.Mbo5152ORF1800P"/>
</dbReference>
<dbReference type="AlphaFoldDB" id="A0A2N8U2U6"/>
<evidence type="ECO:0000256" key="8">
    <source>
        <dbReference type="RuleBase" id="RU362026"/>
    </source>
</evidence>
<dbReference type="REBASE" id="479061">
    <property type="entry name" value="M.Mbo7ORF1610P"/>
</dbReference>
<dbReference type="Pfam" id="PF01555">
    <property type="entry name" value="N6_N4_Mtase"/>
    <property type="match status" value="1"/>
</dbReference>
<dbReference type="Proteomes" id="UP000233776">
    <property type="component" value="Chromosome I"/>
</dbReference>
<evidence type="ECO:0000256" key="2">
    <source>
        <dbReference type="ARBA" id="ARBA00022603"/>
    </source>
</evidence>
<evidence type="ECO:0000313" key="13">
    <source>
        <dbReference type="Proteomes" id="UP000596039"/>
    </source>
</evidence>
<evidence type="ECO:0000256" key="4">
    <source>
        <dbReference type="ARBA" id="ARBA00022691"/>
    </source>
</evidence>
<reference evidence="10" key="3">
    <citation type="submission" date="2021-04" db="EMBL/GenBank/DDBJ databases">
        <authorList>
            <person name="Vereecke N."/>
            <person name="Bokma J."/>
        </authorList>
    </citation>
    <scope>NUCLEOTIDE SEQUENCE</scope>
    <source>
        <strain evidence="10">Mb222</strain>
    </source>
</reference>
<organism evidence="11 12">
    <name type="scientific">Mycoplasmopsis bovis</name>
    <name type="common">Mycoplasma bovis</name>
    <dbReference type="NCBI Taxonomy" id="28903"/>
    <lineage>
        <taxon>Bacteria</taxon>
        <taxon>Bacillati</taxon>
        <taxon>Mycoplasmatota</taxon>
        <taxon>Mycoplasmoidales</taxon>
        <taxon>Metamycoplasmataceae</taxon>
        <taxon>Mycoplasmopsis</taxon>
    </lineage>
</organism>